<evidence type="ECO:0000313" key="10">
    <source>
        <dbReference type="Proteomes" id="UP000199126"/>
    </source>
</evidence>
<name>A0A1H8W677_9EURY</name>
<feature type="compositionally biased region" description="Basic and acidic residues" evidence="7">
    <location>
        <begin position="514"/>
        <end position="525"/>
    </location>
</feature>
<dbReference type="OrthoDB" id="27015at2157"/>
<proteinExistence type="predicted"/>
<sequence>MSREQDRVSTGVAGLDEVLNGGFVPNRTYMVRGEPGAGKSILGMHFLTAGVKNDENALYVNLEEPTDEIKQNANSLGIDVSGVDFLDLSPDSEFFVDNLSYDIFAPDEVEDESLTSRISEQVQDVAPDRIFVDPITQLRYLSPDEYQFRKEVLSFMQFLKEQGATVLFTSQDTPSAPDDDLQFMSDGIVHLRRVEKGRVVSVPKFRGSSIKDGDHSLRIDEGGISVFPKLLPEMYDKEFANESITSGVPELDKLLNGGLERGTVTIVSGSPGVGKTTTGVQFMKEAAGRGERSVVYSFEEAKNTLVHRCESINMPVSEMTDKGTLAIEEVEALQLSATEFAHRVREEVEENDTRIVMIDGVEGYRLALRDEDEDIINELHSLCRYLKNMGVTVILMNEMQTIVGEFQLTQEGLSYLSDNIVFIQHIEMESEMRKVIGVLKKRTSDFERHVREFRITEYGLQIGEPLLGLTGILSGNPTWVDLEDRADNQQLTERQQRGRTGGRSPPFRSNHSSGMEHRRDGWDAE</sequence>
<keyword evidence="2" id="KW-0597">Phosphoprotein</keyword>
<feature type="domain" description="KaiC" evidence="8">
    <location>
        <begin position="242"/>
        <end position="476"/>
    </location>
</feature>
<feature type="domain" description="KaiC" evidence="8">
    <location>
        <begin position="6"/>
        <end position="240"/>
    </location>
</feature>
<dbReference type="EC" id="2.7.11.1" evidence="1"/>
<dbReference type="InterPro" id="IPR030665">
    <property type="entry name" value="KaiC"/>
</dbReference>
<dbReference type="PIRSF" id="PIRSF039117">
    <property type="entry name" value="KaiC"/>
    <property type="match status" value="1"/>
</dbReference>
<dbReference type="PROSITE" id="PS51146">
    <property type="entry name" value="KAIC"/>
    <property type="match status" value="2"/>
</dbReference>
<organism evidence="9 10">
    <name type="scientific">Halogranum amylolyticum</name>
    <dbReference type="NCBI Taxonomy" id="660520"/>
    <lineage>
        <taxon>Archaea</taxon>
        <taxon>Methanobacteriati</taxon>
        <taxon>Methanobacteriota</taxon>
        <taxon>Stenosarchaea group</taxon>
        <taxon>Halobacteria</taxon>
        <taxon>Halobacteriales</taxon>
        <taxon>Haloferacaceae</taxon>
    </lineage>
</organism>
<evidence type="ECO:0000313" key="9">
    <source>
        <dbReference type="EMBL" id="SEP22638.1"/>
    </source>
</evidence>
<dbReference type="GO" id="GO:0005524">
    <property type="term" value="F:ATP binding"/>
    <property type="evidence" value="ECO:0007669"/>
    <property type="project" value="InterPro"/>
</dbReference>
<keyword evidence="6" id="KW-0378">Hydrolase</keyword>
<dbReference type="Gene3D" id="3.40.50.300">
    <property type="entry name" value="P-loop containing nucleotide triphosphate hydrolases"/>
    <property type="match status" value="2"/>
</dbReference>
<protein>
    <recommendedName>
        <fullName evidence="1">non-specific serine/threonine protein kinase</fullName>
        <ecNumber evidence="1">2.7.11.1</ecNumber>
    </recommendedName>
</protein>
<evidence type="ECO:0000256" key="7">
    <source>
        <dbReference type="SAM" id="MobiDB-lite"/>
    </source>
</evidence>
<dbReference type="InterPro" id="IPR014774">
    <property type="entry name" value="KaiC-like_dom"/>
</dbReference>
<evidence type="ECO:0000259" key="8">
    <source>
        <dbReference type="PROSITE" id="PS51146"/>
    </source>
</evidence>
<dbReference type="SMART" id="SM00382">
    <property type="entry name" value="AAA"/>
    <property type="match status" value="2"/>
</dbReference>
<evidence type="ECO:0000256" key="4">
    <source>
        <dbReference type="ARBA" id="ARBA00022737"/>
    </source>
</evidence>
<evidence type="ECO:0000256" key="6">
    <source>
        <dbReference type="ARBA" id="ARBA00022801"/>
    </source>
</evidence>
<keyword evidence="5" id="KW-0418">Kinase</keyword>
<keyword evidence="10" id="KW-1185">Reference proteome</keyword>
<dbReference type="InterPro" id="IPR003593">
    <property type="entry name" value="AAA+_ATPase"/>
</dbReference>
<dbReference type="Proteomes" id="UP000199126">
    <property type="component" value="Unassembled WGS sequence"/>
</dbReference>
<keyword evidence="4" id="KW-0677">Repeat</keyword>
<evidence type="ECO:0000256" key="5">
    <source>
        <dbReference type="ARBA" id="ARBA00022777"/>
    </source>
</evidence>
<dbReference type="InterPro" id="IPR010624">
    <property type="entry name" value="KaiC_dom"/>
</dbReference>
<dbReference type="SUPFAM" id="SSF52540">
    <property type="entry name" value="P-loop containing nucleoside triphosphate hydrolases"/>
    <property type="match status" value="2"/>
</dbReference>
<dbReference type="InterPro" id="IPR027417">
    <property type="entry name" value="P-loop_NTPase"/>
</dbReference>
<dbReference type="AlphaFoldDB" id="A0A1H8W677"/>
<gene>
    <name evidence="9" type="ORF">SAMN04487948_12333</name>
</gene>
<dbReference type="GO" id="GO:0016787">
    <property type="term" value="F:hydrolase activity"/>
    <property type="evidence" value="ECO:0007669"/>
    <property type="project" value="UniProtKB-KW"/>
</dbReference>
<feature type="region of interest" description="Disordered" evidence="7">
    <location>
        <begin position="491"/>
        <end position="525"/>
    </location>
</feature>
<reference evidence="10" key="1">
    <citation type="submission" date="2016-10" db="EMBL/GenBank/DDBJ databases">
        <authorList>
            <person name="Varghese N."/>
            <person name="Submissions S."/>
        </authorList>
    </citation>
    <scope>NUCLEOTIDE SEQUENCE [LARGE SCALE GENOMIC DNA]</scope>
    <source>
        <strain evidence="10">CGMCC 1.10121</strain>
    </source>
</reference>
<dbReference type="Pfam" id="PF06745">
    <property type="entry name" value="ATPase"/>
    <property type="match status" value="2"/>
</dbReference>
<evidence type="ECO:0000256" key="2">
    <source>
        <dbReference type="ARBA" id="ARBA00022553"/>
    </source>
</evidence>
<keyword evidence="3" id="KW-0808">Transferase</keyword>
<accession>A0A1H8W677</accession>
<dbReference type="InterPro" id="IPR051347">
    <property type="entry name" value="Circadian_clock_KaiC-rel"/>
</dbReference>
<dbReference type="PANTHER" id="PTHR42926:SF1">
    <property type="entry name" value="CIRCADIAN CLOCK OSCILLATOR PROTEIN KAIC 1"/>
    <property type="match status" value="1"/>
</dbReference>
<dbReference type="GO" id="GO:0004674">
    <property type="term" value="F:protein serine/threonine kinase activity"/>
    <property type="evidence" value="ECO:0007669"/>
    <property type="project" value="UniProtKB-EC"/>
</dbReference>
<dbReference type="PRINTS" id="PR01874">
    <property type="entry name" value="DNAREPAIRADA"/>
</dbReference>
<dbReference type="EMBL" id="FODV01000023">
    <property type="protein sequence ID" value="SEP22638.1"/>
    <property type="molecule type" value="Genomic_DNA"/>
</dbReference>
<evidence type="ECO:0000256" key="1">
    <source>
        <dbReference type="ARBA" id="ARBA00012513"/>
    </source>
</evidence>
<evidence type="ECO:0000256" key="3">
    <source>
        <dbReference type="ARBA" id="ARBA00022679"/>
    </source>
</evidence>
<dbReference type="PANTHER" id="PTHR42926">
    <property type="match status" value="1"/>
</dbReference>
<dbReference type="RefSeq" id="WP_089827571.1">
    <property type="nucleotide sequence ID" value="NZ_FODV01000023.1"/>
</dbReference>